<dbReference type="InterPro" id="IPR029962">
    <property type="entry name" value="TBL"/>
</dbReference>
<dbReference type="PANTHER" id="PTHR32285:SF23">
    <property type="entry name" value="PROTEIN TRICHOME BIREFRINGENCE-LIKE 12"/>
    <property type="match status" value="1"/>
</dbReference>
<comment type="similarity">
    <text evidence="1">Belongs to the PC-esterase family. TBL subfamily.</text>
</comment>
<gene>
    <name evidence="4" type="ORF">FRX31_014465</name>
</gene>
<reference evidence="4 5" key="1">
    <citation type="submission" date="2020-06" db="EMBL/GenBank/DDBJ databases">
        <title>Transcriptomic and genomic resources for Thalictrum thalictroides and T. hernandezii: Facilitating candidate gene discovery in an emerging model plant lineage.</title>
        <authorList>
            <person name="Arias T."/>
            <person name="Riano-Pachon D.M."/>
            <person name="Di Stilio V.S."/>
        </authorList>
    </citation>
    <scope>NUCLEOTIDE SEQUENCE [LARGE SCALE GENOMIC DNA]</scope>
    <source>
        <strain evidence="5">cv. WT478/WT964</strain>
        <tissue evidence="4">Leaves</tissue>
    </source>
</reference>
<organism evidence="4 5">
    <name type="scientific">Thalictrum thalictroides</name>
    <name type="common">Rue-anemone</name>
    <name type="synonym">Anemone thalictroides</name>
    <dbReference type="NCBI Taxonomy" id="46969"/>
    <lineage>
        <taxon>Eukaryota</taxon>
        <taxon>Viridiplantae</taxon>
        <taxon>Streptophyta</taxon>
        <taxon>Embryophyta</taxon>
        <taxon>Tracheophyta</taxon>
        <taxon>Spermatophyta</taxon>
        <taxon>Magnoliopsida</taxon>
        <taxon>Ranunculales</taxon>
        <taxon>Ranunculaceae</taxon>
        <taxon>Thalictroideae</taxon>
        <taxon>Thalictrum</taxon>
    </lineage>
</organism>
<evidence type="ECO:0000259" key="2">
    <source>
        <dbReference type="Pfam" id="PF13839"/>
    </source>
</evidence>
<accession>A0A7J6WEU9</accession>
<dbReference type="AlphaFoldDB" id="A0A7J6WEU9"/>
<feature type="domain" description="DUF7026" evidence="3">
    <location>
        <begin position="447"/>
        <end position="496"/>
    </location>
</feature>
<comment type="caution">
    <text evidence="4">The sequence shown here is derived from an EMBL/GenBank/DDBJ whole genome shotgun (WGS) entry which is preliminary data.</text>
</comment>
<dbReference type="PANTHER" id="PTHR32285">
    <property type="entry name" value="PROTEIN TRICHOME BIREFRINGENCE-LIKE 9-RELATED"/>
    <property type="match status" value="1"/>
</dbReference>
<name>A0A7J6WEU9_THATH</name>
<protein>
    <submittedName>
        <fullName evidence="4">Trichome birefringence-like</fullName>
    </submittedName>
</protein>
<dbReference type="Pfam" id="PF13839">
    <property type="entry name" value="PC-Esterase"/>
    <property type="match status" value="1"/>
</dbReference>
<evidence type="ECO:0000259" key="3">
    <source>
        <dbReference type="Pfam" id="PF22950"/>
    </source>
</evidence>
<dbReference type="GO" id="GO:0016413">
    <property type="term" value="F:O-acetyltransferase activity"/>
    <property type="evidence" value="ECO:0007669"/>
    <property type="project" value="InterPro"/>
</dbReference>
<dbReference type="Proteomes" id="UP000554482">
    <property type="component" value="Unassembled WGS sequence"/>
</dbReference>
<dbReference type="EMBL" id="JABWDY010016654">
    <property type="protein sequence ID" value="KAF5195949.1"/>
    <property type="molecule type" value="Genomic_DNA"/>
</dbReference>
<dbReference type="InterPro" id="IPR054290">
    <property type="entry name" value="DUF7026"/>
</dbReference>
<dbReference type="InterPro" id="IPR026057">
    <property type="entry name" value="TBL_C"/>
</dbReference>
<sequence length="546" mass="62471">MGKINSWKWVPENCSISPHIDPYKFLELMRNKNIGFVGDSLNENFIVSFLCILRVADNGAKKWKKKGAWRGGYFPKFNVTVAYHRAVLLAKYQWQPGIAKSSSDRELNGVYRVDVDTPAEDWVEVTKFYNVLVFNTGHWWGIDKFPKEKPLVFYLKGQQIFPPLGIFEGLKVVLDNIISHIQREVPRETLKFWRMQSPRHFYGGEWNENGSCLFNKPLEGGQLDRWFDPSNQGVNKEARQVNQLIEEAVQDTDIQLLDITHLSEFRADGHPAIWLGKKDAVAIWGQDCLHWCLPGVPDTWVDILSSLITSKLESVESSLICDNICNFSFNWDHLYFQIYQLCGADVTLHFSSIFNAHDGQLASLLYRVDGCGDDARCTIPNEATWKHSSRNSGSSLVWYWSYNIQGCLHLIVKRFNLSCKKDNISDAELAAGLAAEMAKIKTQSLQKEEAMKKSKELLFKEFCKYLDLETEEVKQRWIKMDDTEKLVWAKGFVSDWGESFHPLSSKSVKELVEEILVEENPNPIISSSSSGISAIDLNSLKKMIGF</sequence>
<dbReference type="OrthoDB" id="1713585at2759"/>
<dbReference type="GO" id="GO:0005794">
    <property type="term" value="C:Golgi apparatus"/>
    <property type="evidence" value="ECO:0007669"/>
    <property type="project" value="TreeGrafter"/>
</dbReference>
<evidence type="ECO:0000256" key="1">
    <source>
        <dbReference type="ARBA" id="ARBA00007727"/>
    </source>
</evidence>
<feature type="domain" description="Trichome birefringence-like C-terminal" evidence="2">
    <location>
        <begin position="18"/>
        <end position="305"/>
    </location>
</feature>
<proteinExistence type="inferred from homology"/>
<evidence type="ECO:0000313" key="5">
    <source>
        <dbReference type="Proteomes" id="UP000554482"/>
    </source>
</evidence>
<dbReference type="Pfam" id="PF22950">
    <property type="entry name" value="DUF7026"/>
    <property type="match status" value="1"/>
</dbReference>
<evidence type="ECO:0000313" key="4">
    <source>
        <dbReference type="EMBL" id="KAF5195949.1"/>
    </source>
</evidence>
<keyword evidence="5" id="KW-1185">Reference proteome</keyword>